<evidence type="ECO:0000313" key="3">
    <source>
        <dbReference type="Proteomes" id="UP001485043"/>
    </source>
</evidence>
<feature type="region of interest" description="Disordered" evidence="1">
    <location>
        <begin position="1"/>
        <end position="35"/>
    </location>
</feature>
<feature type="region of interest" description="Disordered" evidence="1">
    <location>
        <begin position="52"/>
        <end position="135"/>
    </location>
</feature>
<keyword evidence="3" id="KW-1185">Reference proteome</keyword>
<name>A0AAW1SWK4_9CHLO</name>
<gene>
    <name evidence="2" type="ORF">WJX84_009294</name>
</gene>
<protein>
    <submittedName>
        <fullName evidence="2">Uncharacterized protein</fullName>
    </submittedName>
</protein>
<evidence type="ECO:0000313" key="2">
    <source>
        <dbReference type="EMBL" id="KAK9859361.1"/>
    </source>
</evidence>
<comment type="caution">
    <text evidence="2">The sequence shown here is derived from an EMBL/GenBank/DDBJ whole genome shotgun (WGS) entry which is preliminary data.</text>
</comment>
<feature type="compositionally biased region" description="Basic residues" evidence="1">
    <location>
        <begin position="1"/>
        <end position="20"/>
    </location>
</feature>
<reference evidence="2 3" key="1">
    <citation type="journal article" date="2024" name="Nat. Commun.">
        <title>Phylogenomics reveals the evolutionary origins of lichenization in chlorophyte algae.</title>
        <authorList>
            <person name="Puginier C."/>
            <person name="Libourel C."/>
            <person name="Otte J."/>
            <person name="Skaloud P."/>
            <person name="Haon M."/>
            <person name="Grisel S."/>
            <person name="Petersen M."/>
            <person name="Berrin J.G."/>
            <person name="Delaux P.M."/>
            <person name="Dal Grande F."/>
            <person name="Keller J."/>
        </authorList>
    </citation>
    <scope>NUCLEOTIDE SEQUENCE [LARGE SCALE GENOMIC DNA]</scope>
    <source>
        <strain evidence="2 3">SAG 2523</strain>
    </source>
</reference>
<dbReference type="EMBL" id="JALJOV010000881">
    <property type="protein sequence ID" value="KAK9859361.1"/>
    <property type="molecule type" value="Genomic_DNA"/>
</dbReference>
<dbReference type="Proteomes" id="UP001485043">
    <property type="component" value="Unassembled WGS sequence"/>
</dbReference>
<organism evidence="2 3">
    <name type="scientific">Apatococcus fuscideae</name>
    <dbReference type="NCBI Taxonomy" id="2026836"/>
    <lineage>
        <taxon>Eukaryota</taxon>
        <taxon>Viridiplantae</taxon>
        <taxon>Chlorophyta</taxon>
        <taxon>core chlorophytes</taxon>
        <taxon>Trebouxiophyceae</taxon>
        <taxon>Chlorellales</taxon>
        <taxon>Chlorellaceae</taxon>
        <taxon>Apatococcus</taxon>
    </lineage>
</organism>
<proteinExistence type="predicted"/>
<dbReference type="AlphaFoldDB" id="A0AAW1SWK4"/>
<sequence length="135" mass="14854">MAKSARSNRKKDLHAQRRKALLQSEGYQKSQLARAAIQHSVTQAAEADQAVIEEMRQTEAAAMDTKEPRPVSVPRNAASTLSEGASNMDMDAAPRPTKSQRNAKYGKKKIKAGPKWSKKKPKRRSSHSASSLAWA</sequence>
<evidence type="ECO:0000256" key="1">
    <source>
        <dbReference type="SAM" id="MobiDB-lite"/>
    </source>
</evidence>
<accession>A0AAW1SWK4</accession>
<feature type="compositionally biased region" description="Basic residues" evidence="1">
    <location>
        <begin position="104"/>
        <end position="126"/>
    </location>
</feature>